<protein>
    <submittedName>
        <fullName evidence="1">Uncharacterized protein</fullName>
    </submittedName>
</protein>
<gene>
    <name evidence="1" type="ORF">Tco_1044594</name>
</gene>
<name>A0ABQ5GRI8_9ASTR</name>
<keyword evidence="2" id="KW-1185">Reference proteome</keyword>
<reference evidence="1" key="1">
    <citation type="journal article" date="2022" name="Int. J. Mol. Sci.">
        <title>Draft Genome of Tanacetum Coccineum: Genomic Comparison of Closely Related Tanacetum-Family Plants.</title>
        <authorList>
            <person name="Yamashiro T."/>
            <person name="Shiraishi A."/>
            <person name="Nakayama K."/>
            <person name="Satake H."/>
        </authorList>
    </citation>
    <scope>NUCLEOTIDE SEQUENCE</scope>
</reference>
<organism evidence="1 2">
    <name type="scientific">Tanacetum coccineum</name>
    <dbReference type="NCBI Taxonomy" id="301880"/>
    <lineage>
        <taxon>Eukaryota</taxon>
        <taxon>Viridiplantae</taxon>
        <taxon>Streptophyta</taxon>
        <taxon>Embryophyta</taxon>
        <taxon>Tracheophyta</taxon>
        <taxon>Spermatophyta</taxon>
        <taxon>Magnoliopsida</taxon>
        <taxon>eudicotyledons</taxon>
        <taxon>Gunneridae</taxon>
        <taxon>Pentapetalae</taxon>
        <taxon>asterids</taxon>
        <taxon>campanulids</taxon>
        <taxon>Asterales</taxon>
        <taxon>Asteraceae</taxon>
        <taxon>Asteroideae</taxon>
        <taxon>Anthemideae</taxon>
        <taxon>Anthemidinae</taxon>
        <taxon>Tanacetum</taxon>
    </lineage>
</organism>
<dbReference type="EMBL" id="BQNB010018752">
    <property type="protein sequence ID" value="GJT77869.1"/>
    <property type="molecule type" value="Genomic_DNA"/>
</dbReference>
<sequence>MPSAATAVIVSAVCQANDHGFGGIRVPNQKRNTGTKEMEVFLFRFELMIDDDDDDNPFGFAVAWTKEENSYYNLQCRFTTTLLYTEAITNPVSGISIYLPANFTVVIHQASSLYAFEKKTISKINFSGAMVKPGRKIDFSEIKGINSRMPCQKYCRGVDHDAIWCCCRGSAKAMSICEDRKTDCERKCVEAKAECCFDGY</sequence>
<evidence type="ECO:0000313" key="2">
    <source>
        <dbReference type="Proteomes" id="UP001151760"/>
    </source>
</evidence>
<dbReference type="Proteomes" id="UP001151760">
    <property type="component" value="Unassembled WGS sequence"/>
</dbReference>
<reference evidence="1" key="2">
    <citation type="submission" date="2022-01" db="EMBL/GenBank/DDBJ databases">
        <authorList>
            <person name="Yamashiro T."/>
            <person name="Shiraishi A."/>
            <person name="Satake H."/>
            <person name="Nakayama K."/>
        </authorList>
    </citation>
    <scope>NUCLEOTIDE SEQUENCE</scope>
</reference>
<proteinExistence type="predicted"/>
<evidence type="ECO:0000313" key="1">
    <source>
        <dbReference type="EMBL" id="GJT77869.1"/>
    </source>
</evidence>
<comment type="caution">
    <text evidence="1">The sequence shown here is derived from an EMBL/GenBank/DDBJ whole genome shotgun (WGS) entry which is preliminary data.</text>
</comment>
<accession>A0ABQ5GRI8</accession>